<protein>
    <submittedName>
        <fullName evidence="1">Uncharacterized protein</fullName>
    </submittedName>
</protein>
<dbReference type="Proteomes" id="UP001163603">
    <property type="component" value="Chromosome 11"/>
</dbReference>
<comment type="caution">
    <text evidence="1">The sequence shown here is derived from an EMBL/GenBank/DDBJ whole genome shotgun (WGS) entry which is preliminary data.</text>
</comment>
<reference evidence="2" key="1">
    <citation type="journal article" date="2023" name="G3 (Bethesda)">
        <title>Genome assembly and association tests identify interacting loci associated with vigor, precocity, and sex in interspecific pistachio rootstocks.</title>
        <authorList>
            <person name="Palmer W."/>
            <person name="Jacygrad E."/>
            <person name="Sagayaradj S."/>
            <person name="Cavanaugh K."/>
            <person name="Han R."/>
            <person name="Bertier L."/>
            <person name="Beede B."/>
            <person name="Kafkas S."/>
            <person name="Golino D."/>
            <person name="Preece J."/>
            <person name="Michelmore R."/>
        </authorList>
    </citation>
    <scope>NUCLEOTIDE SEQUENCE [LARGE SCALE GENOMIC DNA]</scope>
</reference>
<evidence type="ECO:0000313" key="2">
    <source>
        <dbReference type="Proteomes" id="UP001163603"/>
    </source>
</evidence>
<accession>A0ACC0XPZ3</accession>
<dbReference type="EMBL" id="CM047746">
    <property type="protein sequence ID" value="KAJ0020743.1"/>
    <property type="molecule type" value="Genomic_DNA"/>
</dbReference>
<proteinExistence type="predicted"/>
<sequence length="90" mass="10203">MLKSQGNNYTGSLNNFDPCSDSYVYSYLNIPEVQTALHANHTEWSDMNFFSDLGWNDSPSTVLPIIESIMASGISVWIYRQVQFDTSQTI</sequence>
<organism evidence="1 2">
    <name type="scientific">Pistacia integerrima</name>
    <dbReference type="NCBI Taxonomy" id="434235"/>
    <lineage>
        <taxon>Eukaryota</taxon>
        <taxon>Viridiplantae</taxon>
        <taxon>Streptophyta</taxon>
        <taxon>Embryophyta</taxon>
        <taxon>Tracheophyta</taxon>
        <taxon>Spermatophyta</taxon>
        <taxon>Magnoliopsida</taxon>
        <taxon>eudicotyledons</taxon>
        <taxon>Gunneridae</taxon>
        <taxon>Pentapetalae</taxon>
        <taxon>rosids</taxon>
        <taxon>malvids</taxon>
        <taxon>Sapindales</taxon>
        <taxon>Anacardiaceae</taxon>
        <taxon>Pistacia</taxon>
    </lineage>
</organism>
<gene>
    <name evidence="1" type="ORF">Pint_31540</name>
</gene>
<evidence type="ECO:0000313" key="1">
    <source>
        <dbReference type="EMBL" id="KAJ0020743.1"/>
    </source>
</evidence>
<keyword evidence="2" id="KW-1185">Reference proteome</keyword>
<name>A0ACC0XPZ3_9ROSI</name>